<dbReference type="EMBL" id="LT607412">
    <property type="protein sequence ID" value="SCE86746.1"/>
    <property type="molecule type" value="Genomic_DNA"/>
</dbReference>
<organism evidence="2 3">
    <name type="scientific">Micromonospora coriariae</name>
    <dbReference type="NCBI Taxonomy" id="285665"/>
    <lineage>
        <taxon>Bacteria</taxon>
        <taxon>Bacillati</taxon>
        <taxon>Actinomycetota</taxon>
        <taxon>Actinomycetes</taxon>
        <taxon>Micromonosporales</taxon>
        <taxon>Micromonosporaceae</taxon>
        <taxon>Micromonospora</taxon>
    </lineage>
</organism>
<keyword evidence="3" id="KW-1185">Reference proteome</keyword>
<sequence length="167" mass="18138">MHIATDGEAVDIITAGDHWQSSWYPPSNLPAGVPHGSTGVCAVGGHVILVSGDGKYWQFPGGRPEAGEDWSDTLAREVSEEACATVLGCRLLGFSRGVCMRGPEQGLVLVRALWRADVRLDAWTPEHEMVERRLVPPESVWDALSVPTGWEPIYRRILIEAGIPAGQ</sequence>
<proteinExistence type="predicted"/>
<evidence type="ECO:0000259" key="1">
    <source>
        <dbReference type="PROSITE" id="PS51462"/>
    </source>
</evidence>
<dbReference type="RefSeq" id="WP_089018387.1">
    <property type="nucleotide sequence ID" value="NZ_LT607412.1"/>
</dbReference>
<dbReference type="InterPro" id="IPR000086">
    <property type="entry name" value="NUDIX_hydrolase_dom"/>
</dbReference>
<name>A0A1C4VRZ9_9ACTN</name>
<dbReference type="Pfam" id="PF00293">
    <property type="entry name" value="NUDIX"/>
    <property type="match status" value="1"/>
</dbReference>
<reference evidence="3" key="1">
    <citation type="submission" date="2016-06" db="EMBL/GenBank/DDBJ databases">
        <authorList>
            <person name="Varghese N."/>
            <person name="Submissions Spin"/>
        </authorList>
    </citation>
    <scope>NUCLEOTIDE SEQUENCE [LARGE SCALE GENOMIC DNA]</scope>
    <source>
        <strain evidence="3">DSM 44875</strain>
    </source>
</reference>
<dbReference type="OrthoDB" id="21342at2"/>
<evidence type="ECO:0000313" key="2">
    <source>
        <dbReference type="EMBL" id="SCE86746.1"/>
    </source>
</evidence>
<feature type="domain" description="Nudix hydrolase" evidence="1">
    <location>
        <begin position="26"/>
        <end position="159"/>
    </location>
</feature>
<evidence type="ECO:0000313" key="3">
    <source>
        <dbReference type="Proteomes" id="UP000198243"/>
    </source>
</evidence>
<gene>
    <name evidence="2" type="ORF">GA0070607_2562</name>
</gene>
<protein>
    <submittedName>
        <fullName evidence="2">8-oxo-dGTP pyrophosphatase MutT, NUDIX family</fullName>
    </submittedName>
</protein>
<dbReference type="InterPro" id="IPR015797">
    <property type="entry name" value="NUDIX_hydrolase-like_dom_sf"/>
</dbReference>
<accession>A0A1C4VRZ9</accession>
<dbReference type="Proteomes" id="UP000198243">
    <property type="component" value="Chromosome I"/>
</dbReference>
<dbReference type="PROSITE" id="PS51462">
    <property type="entry name" value="NUDIX"/>
    <property type="match status" value="1"/>
</dbReference>
<dbReference type="SUPFAM" id="SSF55811">
    <property type="entry name" value="Nudix"/>
    <property type="match status" value="1"/>
</dbReference>
<dbReference type="AlphaFoldDB" id="A0A1C4VRZ9"/>
<dbReference type="Gene3D" id="3.90.79.10">
    <property type="entry name" value="Nucleoside Triphosphate Pyrophosphohydrolase"/>
    <property type="match status" value="1"/>
</dbReference>